<comment type="similarity">
    <text evidence="1">Belongs to the asp23 family.</text>
</comment>
<evidence type="ECO:0000313" key="3">
    <source>
        <dbReference type="Proteomes" id="UP000036503"/>
    </source>
</evidence>
<gene>
    <name evidence="2" type="ORF">AB840_07040</name>
</gene>
<organism evidence="2 3">
    <name type="scientific">Megasphaera cerevisiae DSM 20462</name>
    <dbReference type="NCBI Taxonomy" id="1122219"/>
    <lineage>
        <taxon>Bacteria</taxon>
        <taxon>Bacillati</taxon>
        <taxon>Bacillota</taxon>
        <taxon>Negativicutes</taxon>
        <taxon>Veillonellales</taxon>
        <taxon>Veillonellaceae</taxon>
        <taxon>Megasphaera</taxon>
    </lineage>
</organism>
<dbReference type="InterPro" id="IPR005531">
    <property type="entry name" value="Asp23"/>
</dbReference>
<evidence type="ECO:0000256" key="1">
    <source>
        <dbReference type="ARBA" id="ARBA00005721"/>
    </source>
</evidence>
<dbReference type="Pfam" id="PF03780">
    <property type="entry name" value="Asp23"/>
    <property type="match status" value="1"/>
</dbReference>
<protein>
    <recommendedName>
        <fullName evidence="4">Alkaline-shock protein</fullName>
    </recommendedName>
</protein>
<dbReference type="RefSeq" id="WP_048514126.1">
    <property type="nucleotide sequence ID" value="NZ_FUXD01000019.1"/>
</dbReference>
<evidence type="ECO:0000313" key="2">
    <source>
        <dbReference type="EMBL" id="KMO86661.1"/>
    </source>
</evidence>
<evidence type="ECO:0008006" key="4">
    <source>
        <dbReference type="Google" id="ProtNLM"/>
    </source>
</evidence>
<dbReference type="AlphaFoldDB" id="A0A0J6ZP46"/>
<dbReference type="InParanoid" id="A0A0J6ZP46"/>
<dbReference type="PATRIC" id="fig|1122219.3.peg.920"/>
<dbReference type="Proteomes" id="UP000036503">
    <property type="component" value="Unassembled WGS sequence"/>
</dbReference>
<reference evidence="2 3" key="1">
    <citation type="submission" date="2015-06" db="EMBL/GenBank/DDBJ databases">
        <title>Draft genome sequence of beer spoilage bacterium Megasphaera cerevisiae type strain 20462.</title>
        <authorList>
            <person name="Kutumbaka K."/>
            <person name="Pasmowitz J."/>
            <person name="Mategko J."/>
            <person name="Reyes D."/>
            <person name="Friedrich A."/>
            <person name="Han S."/>
            <person name="Martens-Habbena W."/>
            <person name="Neal-McKinney J."/>
            <person name="Janagama H.K."/>
            <person name="Nadala C."/>
            <person name="Samadpour M."/>
        </authorList>
    </citation>
    <scope>NUCLEOTIDE SEQUENCE [LARGE SCALE GENOMIC DNA]</scope>
    <source>
        <strain evidence="2 3">DSM 20462</strain>
    </source>
</reference>
<keyword evidence="3" id="KW-1185">Reference proteome</keyword>
<dbReference type="EMBL" id="LEKT01000018">
    <property type="protein sequence ID" value="KMO86661.1"/>
    <property type="molecule type" value="Genomic_DNA"/>
</dbReference>
<dbReference type="OrthoDB" id="9793465at2"/>
<dbReference type="STRING" id="39029.BSR42_11330"/>
<name>A0A0J6ZP46_9FIRM</name>
<sequence>METTEINGLGSIHISQRAVSIIASMTAAGISGVSLGATIAETAAKKMGHASLSQGADALVEGQEAEITIRLVVTYGYRIPDIALQVQKSVKDAVEVMTGCHVTAVHIMVQDIDFSQMNAISPKDAETEGRPDHDRK</sequence>
<dbReference type="PANTHER" id="PTHR34297:SF1">
    <property type="entry name" value="ASP23_GLS24 FAMILY ENVELOPE STRESS RESPONSE PROTEIN"/>
    <property type="match status" value="1"/>
</dbReference>
<accession>A0A0J6ZP46</accession>
<dbReference type="PANTHER" id="PTHR34297">
    <property type="entry name" value="HYPOTHETICAL CYTOSOLIC PROTEIN-RELATED"/>
    <property type="match status" value="1"/>
</dbReference>
<proteinExistence type="inferred from homology"/>
<dbReference type="FunCoup" id="A0A0J6ZP46">
    <property type="interactions" value="19"/>
</dbReference>
<comment type="caution">
    <text evidence="2">The sequence shown here is derived from an EMBL/GenBank/DDBJ whole genome shotgun (WGS) entry which is preliminary data.</text>
</comment>